<accession>A0ABT3GUY8</accession>
<dbReference type="PROSITE" id="PS00061">
    <property type="entry name" value="ADH_SHORT"/>
    <property type="match status" value="1"/>
</dbReference>
<reference evidence="4 5" key="1">
    <citation type="submission" date="2022-10" db="EMBL/GenBank/DDBJ databases">
        <title>Pararhodobacter sp. nov., isolated from marine algae.</title>
        <authorList>
            <person name="Choi B.J."/>
            <person name="Kim J.M."/>
            <person name="Lee J.K."/>
            <person name="Choi D.G."/>
            <person name="Jeon C.O."/>
        </authorList>
    </citation>
    <scope>NUCLEOTIDE SEQUENCE [LARGE SCALE GENOMIC DNA]</scope>
    <source>
        <strain evidence="4 5">ZQ420</strain>
    </source>
</reference>
<dbReference type="PRINTS" id="PR00081">
    <property type="entry name" value="GDHRDH"/>
</dbReference>
<evidence type="ECO:0000313" key="5">
    <source>
        <dbReference type="Proteomes" id="UP001208938"/>
    </source>
</evidence>
<dbReference type="PANTHER" id="PTHR44196:SF1">
    <property type="entry name" value="DEHYDROGENASE_REDUCTASE SDR FAMILY MEMBER 7B"/>
    <property type="match status" value="1"/>
</dbReference>
<gene>
    <name evidence="4" type="ORF">OKW52_03465</name>
</gene>
<dbReference type="Proteomes" id="UP001208938">
    <property type="component" value="Unassembled WGS sequence"/>
</dbReference>
<dbReference type="InterPro" id="IPR002347">
    <property type="entry name" value="SDR_fam"/>
</dbReference>
<dbReference type="SMART" id="SM00822">
    <property type="entry name" value="PKS_KR"/>
    <property type="match status" value="1"/>
</dbReference>
<dbReference type="Gene3D" id="3.40.50.720">
    <property type="entry name" value="NAD(P)-binding Rossmann-like Domain"/>
    <property type="match status" value="1"/>
</dbReference>
<protein>
    <submittedName>
        <fullName evidence="4">SDR family NAD(P)-dependent oxidoreductase</fullName>
    </submittedName>
</protein>
<proteinExistence type="inferred from homology"/>
<organism evidence="4 5">
    <name type="scientific">Pararhodobacter zhoushanensis</name>
    <dbReference type="NCBI Taxonomy" id="2479545"/>
    <lineage>
        <taxon>Bacteria</taxon>
        <taxon>Pseudomonadati</taxon>
        <taxon>Pseudomonadota</taxon>
        <taxon>Alphaproteobacteria</taxon>
        <taxon>Rhodobacterales</taxon>
        <taxon>Paracoccaceae</taxon>
        <taxon>Pararhodobacter</taxon>
    </lineage>
</organism>
<keyword evidence="2" id="KW-0560">Oxidoreductase</keyword>
<evidence type="ECO:0000256" key="2">
    <source>
        <dbReference type="ARBA" id="ARBA00023002"/>
    </source>
</evidence>
<name>A0ABT3GUY8_9RHOB</name>
<evidence type="ECO:0000259" key="3">
    <source>
        <dbReference type="SMART" id="SM00822"/>
    </source>
</evidence>
<sequence>MSLQGQTWWLVGASEGLGRALAEAMSIEGATLILSARNSARLVDLAETLPDARALAVDVTDDASVTGAAAEVGTVDGVIFLAGTYWPMRAQEWDTGKALAMIDVNLLGAMRVVGAVLPGMLARNSGRLVLTGSLAGFRGLPGSIGYGASKAGLMNLAQSLQVDLQATGVRVQLINPGFIRTRLTAKNSFAMPFIQDPEQAAAEMMRALNSGRPMTSFPRVFSWLFRAGRLFPTALWNRIFAQR</sequence>
<dbReference type="RefSeq" id="WP_264504470.1">
    <property type="nucleotide sequence ID" value="NZ_JAPDFL010000001.1"/>
</dbReference>
<keyword evidence="5" id="KW-1185">Reference proteome</keyword>
<evidence type="ECO:0000256" key="1">
    <source>
        <dbReference type="ARBA" id="ARBA00006484"/>
    </source>
</evidence>
<evidence type="ECO:0000313" key="4">
    <source>
        <dbReference type="EMBL" id="MCW1931347.1"/>
    </source>
</evidence>
<comment type="similarity">
    <text evidence="1">Belongs to the short-chain dehydrogenases/reductases (SDR) family.</text>
</comment>
<feature type="domain" description="Ketoreductase" evidence="3">
    <location>
        <begin position="6"/>
        <end position="177"/>
    </location>
</feature>
<dbReference type="InterPro" id="IPR057326">
    <property type="entry name" value="KR_dom"/>
</dbReference>
<dbReference type="PANTHER" id="PTHR44196">
    <property type="entry name" value="DEHYDROGENASE/REDUCTASE SDR FAMILY MEMBER 7B"/>
    <property type="match status" value="1"/>
</dbReference>
<dbReference type="SUPFAM" id="SSF51735">
    <property type="entry name" value="NAD(P)-binding Rossmann-fold domains"/>
    <property type="match status" value="1"/>
</dbReference>
<dbReference type="Pfam" id="PF00106">
    <property type="entry name" value="adh_short"/>
    <property type="match status" value="1"/>
</dbReference>
<dbReference type="EMBL" id="JAPDFL010000001">
    <property type="protein sequence ID" value="MCW1931347.1"/>
    <property type="molecule type" value="Genomic_DNA"/>
</dbReference>
<comment type="caution">
    <text evidence="4">The sequence shown here is derived from an EMBL/GenBank/DDBJ whole genome shotgun (WGS) entry which is preliminary data.</text>
</comment>
<dbReference type="InterPro" id="IPR036291">
    <property type="entry name" value="NAD(P)-bd_dom_sf"/>
</dbReference>
<dbReference type="InterPro" id="IPR020904">
    <property type="entry name" value="Sc_DH/Rdtase_CS"/>
</dbReference>